<dbReference type="AlphaFoldDB" id="A0A816UF21"/>
<gene>
    <name evidence="2" type="ORF">DARMORV10_C08P14480.1</name>
</gene>
<evidence type="ECO:0000313" key="2">
    <source>
        <dbReference type="EMBL" id="CAF2108311.1"/>
    </source>
</evidence>
<dbReference type="EMBL" id="HG994372">
    <property type="protein sequence ID" value="CAF2108311.1"/>
    <property type="molecule type" value="Genomic_DNA"/>
</dbReference>
<name>A0A816UF21_BRANA</name>
<protein>
    <submittedName>
        <fullName evidence="2">(rape) hypothetical protein</fullName>
    </submittedName>
</protein>
<dbReference type="Proteomes" id="UP001295469">
    <property type="component" value="Chromosome C08"/>
</dbReference>
<proteinExistence type="predicted"/>
<reference evidence="2" key="1">
    <citation type="submission" date="2021-01" db="EMBL/GenBank/DDBJ databases">
        <authorList>
            <consortium name="Genoscope - CEA"/>
            <person name="William W."/>
        </authorList>
    </citation>
    <scope>NUCLEOTIDE SEQUENCE</scope>
</reference>
<organism evidence="2">
    <name type="scientific">Brassica napus</name>
    <name type="common">Rape</name>
    <dbReference type="NCBI Taxonomy" id="3708"/>
    <lineage>
        <taxon>Eukaryota</taxon>
        <taxon>Viridiplantae</taxon>
        <taxon>Streptophyta</taxon>
        <taxon>Embryophyta</taxon>
        <taxon>Tracheophyta</taxon>
        <taxon>Spermatophyta</taxon>
        <taxon>Magnoliopsida</taxon>
        <taxon>eudicotyledons</taxon>
        <taxon>Gunneridae</taxon>
        <taxon>Pentapetalae</taxon>
        <taxon>rosids</taxon>
        <taxon>malvids</taxon>
        <taxon>Brassicales</taxon>
        <taxon>Brassicaceae</taxon>
        <taxon>Brassiceae</taxon>
        <taxon>Brassica</taxon>
    </lineage>
</organism>
<sequence>MTSPSPPFLAANNIPVISDIMVLFFSNNLLVYIF</sequence>
<keyword evidence="1" id="KW-1133">Transmembrane helix</keyword>
<keyword evidence="1" id="KW-0472">Membrane</keyword>
<accession>A0A816UF21</accession>
<keyword evidence="1" id="KW-0812">Transmembrane</keyword>
<evidence type="ECO:0000256" key="1">
    <source>
        <dbReference type="SAM" id="Phobius"/>
    </source>
</evidence>
<feature type="transmembrane region" description="Helical" evidence="1">
    <location>
        <begin position="14"/>
        <end position="33"/>
    </location>
</feature>